<dbReference type="FunFam" id="3.40.50.1100:FF:000130">
    <property type="entry name" value="Cysteine synthase"/>
    <property type="match status" value="1"/>
</dbReference>
<feature type="domain" description="Tryptophan synthase beta chain-like PALP" evidence="13">
    <location>
        <begin position="151"/>
        <end position="437"/>
    </location>
</feature>
<evidence type="ECO:0000256" key="4">
    <source>
        <dbReference type="ARBA" id="ARBA00022605"/>
    </source>
</evidence>
<dbReference type="Gramene" id="KVH91024">
    <property type="protein sequence ID" value="KVH91024"/>
    <property type="gene ID" value="Ccrd_006974"/>
</dbReference>
<comment type="catalytic activity">
    <reaction evidence="10">
        <text>O-acetyl-L-serine + hydrogen sulfide = L-cysteine + acetate</text>
        <dbReference type="Rhea" id="RHEA:14829"/>
        <dbReference type="ChEBI" id="CHEBI:29919"/>
        <dbReference type="ChEBI" id="CHEBI:30089"/>
        <dbReference type="ChEBI" id="CHEBI:35235"/>
        <dbReference type="ChEBI" id="CHEBI:58340"/>
        <dbReference type="EC" id="2.5.1.47"/>
    </reaction>
</comment>
<feature type="region of interest" description="Disordered" evidence="11">
    <location>
        <begin position="470"/>
        <end position="499"/>
    </location>
</feature>
<dbReference type="GO" id="GO:0006535">
    <property type="term" value="P:cysteine biosynthetic process from serine"/>
    <property type="evidence" value="ECO:0007669"/>
    <property type="project" value="UniProtKB-UniRule"/>
</dbReference>
<evidence type="ECO:0000256" key="9">
    <source>
        <dbReference type="PIRSR" id="PIRSR605856-51"/>
    </source>
</evidence>
<evidence type="ECO:0000313" key="14">
    <source>
        <dbReference type="EMBL" id="KVH91024.1"/>
    </source>
</evidence>
<evidence type="ECO:0000259" key="13">
    <source>
        <dbReference type="Pfam" id="PF00291"/>
    </source>
</evidence>
<dbReference type="GO" id="GO:0016787">
    <property type="term" value="F:hydrolase activity"/>
    <property type="evidence" value="ECO:0007669"/>
    <property type="project" value="InterPro"/>
</dbReference>
<keyword evidence="7 10" id="KW-0198">Cysteine biosynthesis</keyword>
<dbReference type="FunFam" id="3.40.50.1100:FF:000006">
    <property type="entry name" value="Cysteine synthase"/>
    <property type="match status" value="1"/>
</dbReference>
<name>A0A103XHW4_CYNCS</name>
<evidence type="ECO:0000256" key="3">
    <source>
        <dbReference type="ARBA" id="ARBA00011738"/>
    </source>
</evidence>
<organism evidence="14 15">
    <name type="scientific">Cynara cardunculus var. scolymus</name>
    <name type="common">Globe artichoke</name>
    <name type="synonym">Cynara scolymus</name>
    <dbReference type="NCBI Taxonomy" id="59895"/>
    <lineage>
        <taxon>Eukaryota</taxon>
        <taxon>Viridiplantae</taxon>
        <taxon>Streptophyta</taxon>
        <taxon>Embryophyta</taxon>
        <taxon>Tracheophyta</taxon>
        <taxon>Spermatophyta</taxon>
        <taxon>Magnoliopsida</taxon>
        <taxon>eudicotyledons</taxon>
        <taxon>Gunneridae</taxon>
        <taxon>Pentapetalae</taxon>
        <taxon>asterids</taxon>
        <taxon>campanulids</taxon>
        <taxon>Asterales</taxon>
        <taxon>Asteraceae</taxon>
        <taxon>Carduoideae</taxon>
        <taxon>Cardueae</taxon>
        <taxon>Carduinae</taxon>
        <taxon>Cynara</taxon>
    </lineage>
</organism>
<feature type="binding site" evidence="8">
    <location>
        <position position="415"/>
    </location>
    <ligand>
        <name>pyridoxal 5'-phosphate</name>
        <dbReference type="ChEBI" id="CHEBI:597326"/>
    </ligand>
</feature>
<evidence type="ECO:0000256" key="11">
    <source>
        <dbReference type="SAM" id="MobiDB-lite"/>
    </source>
</evidence>
<dbReference type="InterPro" id="IPR004843">
    <property type="entry name" value="Calcineurin-like_PHP"/>
</dbReference>
<dbReference type="EC" id="2.5.1.47" evidence="10"/>
<dbReference type="AlphaFoldDB" id="A0A103XHW4"/>
<evidence type="ECO:0000256" key="7">
    <source>
        <dbReference type="ARBA" id="ARBA00023192"/>
    </source>
</evidence>
<dbReference type="CDD" id="cd01561">
    <property type="entry name" value="CBS_like"/>
    <property type="match status" value="1"/>
</dbReference>
<dbReference type="Pfam" id="PF00149">
    <property type="entry name" value="Metallophos"/>
    <property type="match status" value="1"/>
</dbReference>
<dbReference type="SUPFAM" id="SSF56300">
    <property type="entry name" value="Metallo-dependent phosphatases"/>
    <property type="match status" value="1"/>
</dbReference>
<evidence type="ECO:0000313" key="15">
    <source>
        <dbReference type="Proteomes" id="UP000243975"/>
    </source>
</evidence>
<evidence type="ECO:0000256" key="5">
    <source>
        <dbReference type="ARBA" id="ARBA00022679"/>
    </source>
</evidence>
<comment type="subunit">
    <text evidence="3">Homodimer.</text>
</comment>
<dbReference type="EMBL" id="LEKV01005084">
    <property type="protein sequence ID" value="KVH91024.1"/>
    <property type="molecule type" value="Genomic_DNA"/>
</dbReference>
<dbReference type="InterPro" id="IPR029052">
    <property type="entry name" value="Metallo-depent_PP-like"/>
</dbReference>
<dbReference type="InterPro" id="IPR036052">
    <property type="entry name" value="TrpB-like_PALP_sf"/>
</dbReference>
<dbReference type="InterPro" id="IPR001216">
    <property type="entry name" value="P-phosphate_BS"/>
</dbReference>
<feature type="non-terminal residue" evidence="14">
    <location>
        <position position="875"/>
    </location>
</feature>
<keyword evidence="15" id="KW-1185">Reference proteome</keyword>
<dbReference type="Gene3D" id="3.60.21.10">
    <property type="match status" value="1"/>
</dbReference>
<keyword evidence="6 8" id="KW-0663">Pyridoxal phosphate</keyword>
<dbReference type="InterPro" id="IPR041787">
    <property type="entry name" value="MPP_Shelphs"/>
</dbReference>
<proteinExistence type="inferred from homology"/>
<reference evidence="14 15" key="1">
    <citation type="journal article" date="2016" name="Sci. Rep.">
        <title>The genome sequence of the outbreeding globe artichoke constructed de novo incorporating a phase-aware low-pass sequencing strategy of F1 progeny.</title>
        <authorList>
            <person name="Scaglione D."/>
            <person name="Reyes-Chin-Wo S."/>
            <person name="Acquadro A."/>
            <person name="Froenicke L."/>
            <person name="Portis E."/>
            <person name="Beitel C."/>
            <person name="Tirone M."/>
            <person name="Mauro R."/>
            <person name="Lo Monaco A."/>
            <person name="Mauromicale G."/>
            <person name="Faccioli P."/>
            <person name="Cattivelli L."/>
            <person name="Rieseberg L."/>
            <person name="Michelmore R."/>
            <person name="Lanteri S."/>
        </authorList>
    </citation>
    <scope>NUCLEOTIDE SEQUENCE [LARGE SCALE GENOMIC DNA]</scope>
    <source>
        <strain evidence="14">2C</strain>
    </source>
</reference>
<dbReference type="InterPro" id="IPR005859">
    <property type="entry name" value="CysK"/>
</dbReference>
<protein>
    <recommendedName>
        <fullName evidence="10">Cysteine synthase</fullName>
        <ecNumber evidence="10">2.5.1.47</ecNumber>
    </recommendedName>
</protein>
<feature type="compositionally biased region" description="Basic residues" evidence="11">
    <location>
        <begin position="476"/>
        <end position="487"/>
    </location>
</feature>
<dbReference type="InterPro" id="IPR001926">
    <property type="entry name" value="TrpB-like_PALP"/>
</dbReference>
<dbReference type="Pfam" id="PF00291">
    <property type="entry name" value="PALP"/>
    <property type="match status" value="1"/>
</dbReference>
<dbReference type="PROSITE" id="PS00901">
    <property type="entry name" value="CYS_SYNTHASE"/>
    <property type="match status" value="1"/>
</dbReference>
<evidence type="ECO:0000256" key="1">
    <source>
        <dbReference type="ARBA" id="ARBA00001933"/>
    </source>
</evidence>
<dbReference type="SUPFAM" id="SSF53686">
    <property type="entry name" value="Tryptophan synthase beta subunit-like PLP-dependent enzymes"/>
    <property type="match status" value="1"/>
</dbReference>
<feature type="binding site" evidence="8">
    <location>
        <begin position="327"/>
        <end position="331"/>
    </location>
    <ligand>
        <name>pyridoxal 5'-phosphate</name>
        <dbReference type="ChEBI" id="CHEBI:597326"/>
    </ligand>
</feature>
<comment type="similarity">
    <text evidence="2 10">Belongs to the cysteine synthase/cystathionine beta-synthase family.</text>
</comment>
<feature type="domain" description="Calcineurin-like phosphoesterase" evidence="12">
    <location>
        <begin position="545"/>
        <end position="664"/>
    </location>
</feature>
<evidence type="ECO:0000256" key="10">
    <source>
        <dbReference type="RuleBase" id="RU003985"/>
    </source>
</evidence>
<dbReference type="NCBIfam" id="TIGR01136">
    <property type="entry name" value="cysKM"/>
    <property type="match status" value="1"/>
</dbReference>
<keyword evidence="4 10" id="KW-0028">Amino-acid biosynthesis</keyword>
<dbReference type="GO" id="GO:0004124">
    <property type="term" value="F:cysteine synthase activity"/>
    <property type="evidence" value="ECO:0007669"/>
    <property type="project" value="UniProtKB-UniRule"/>
</dbReference>
<feature type="binding site" evidence="8">
    <location>
        <position position="217"/>
    </location>
    <ligand>
        <name>pyridoxal 5'-phosphate</name>
        <dbReference type="ChEBI" id="CHEBI:597326"/>
    </ligand>
</feature>
<feature type="modified residue" description="N6-(pyridoxal phosphate)lysine" evidence="9">
    <location>
        <position position="186"/>
    </location>
</feature>
<dbReference type="PANTHER" id="PTHR47680:SF2">
    <property type="entry name" value="SHEWANELLA-LIKE PROTEIN PHOSPHATASE 2"/>
    <property type="match status" value="1"/>
</dbReference>
<sequence length="875" mass="95290">YDIANSLDLDLDLERPYRNLKSPFIKESHTDNRSGVKISHRSAHTADCRAAMASLIHKHLFPLCKSKSNFYPDIPFVNRPGLSFSLAPKKPSSSSCNPIFCKAVSLKPQEPQIEGLNIADDVTQVLLILKGFDCKTFMSLVLTFFFLMKKQLIGKTPMVYLNDIAKGSVANIAAKLEIMEPCCSVKDRIGNSMIADAEERGLITPGKSILVEPTSGNTGIGLAFIAASKGYKLILTMPASMSLERRVLLKAFGADLVLTESSKGMKGAVQKAEEIVNSTPHAYMLQQFDNPANPKVLSSFSVHYETTGPEIWEDTKGKVDIFVAGIGTGGTISGVGRFLKNQNPDIKVIGVEPTESNILSGGKPGPHKIQGIGAGFVPGNLHQDVLDEVIEISSDESVETAKQLALQEGLLVGISSGAAAAAAIKVGKRPENAGKLIAVCISSLCSLALVSGIYPPFFFSQSGKSVRQCKQAESWKKKKKKKKKKRNTNTNPKPKMMDADMSCKNLPNLVSSFVDTFVDFCVTGIFLPDAPSPPLLQTSFPSPHRLIAIGDLHGDLLKSKQALRLAGLIDSNDRWSGGSSTLVQVGDVLDRGGQELKILYLLEKLKREAVKSGGNVITMNGNHEIMNVDADFRYVTPSGLDEFTNWADWFCIGNNIKNLCHGLEKPKDLYDGIHSTSFARVKQEYVKGFRSRVAALRPQGPIATRFLSKNLTVVVVGESVFVHGGVLPKHVVYGLERINEEVRDWMTGLKPRVGSSLVRGRNSLVWLRIFSNEVAKDCDCTMLEHVLSTIPGARRMIMGHTIQEDGINGACDNRAIRIDVGMSKGCINGLAEVLEITENSGVRILTSNPIMMYDKHDSLSIDSSIPIPKQVEVEA</sequence>
<dbReference type="Proteomes" id="UP000243975">
    <property type="component" value="Unassembled WGS sequence"/>
</dbReference>
<evidence type="ECO:0000256" key="8">
    <source>
        <dbReference type="PIRSR" id="PIRSR605856-50"/>
    </source>
</evidence>
<evidence type="ECO:0000259" key="12">
    <source>
        <dbReference type="Pfam" id="PF00149"/>
    </source>
</evidence>
<dbReference type="CDD" id="cd07425">
    <property type="entry name" value="MPP_Shelphs"/>
    <property type="match status" value="1"/>
</dbReference>
<dbReference type="STRING" id="59895.A0A103XHW4"/>
<keyword evidence="5 10" id="KW-0808">Transferase</keyword>
<accession>A0A103XHW4</accession>
<evidence type="ECO:0000256" key="6">
    <source>
        <dbReference type="ARBA" id="ARBA00022898"/>
    </source>
</evidence>
<comment type="cofactor">
    <cofactor evidence="1 8 10">
        <name>pyridoxal 5'-phosphate</name>
        <dbReference type="ChEBI" id="CHEBI:597326"/>
    </cofactor>
</comment>
<dbReference type="InterPro" id="IPR005856">
    <property type="entry name" value="Cys_synth"/>
</dbReference>
<dbReference type="Gene3D" id="3.40.50.1100">
    <property type="match status" value="2"/>
</dbReference>
<evidence type="ECO:0000256" key="2">
    <source>
        <dbReference type="ARBA" id="ARBA00007103"/>
    </source>
</evidence>
<dbReference type="PANTHER" id="PTHR47680">
    <property type="entry name" value="SHEWANELLA-LIKE PROTEIN PHOSPHATASE 2"/>
    <property type="match status" value="1"/>
</dbReference>
<gene>
    <name evidence="14" type="ORF">Ccrd_006974</name>
</gene>
<comment type="caution">
    <text evidence="14">The sequence shown here is derived from an EMBL/GenBank/DDBJ whole genome shotgun (WGS) entry which is preliminary data.</text>
</comment>
<dbReference type="NCBIfam" id="TIGR01139">
    <property type="entry name" value="cysK"/>
    <property type="match status" value="1"/>
</dbReference>